<evidence type="ECO:0000313" key="7">
    <source>
        <dbReference type="Proteomes" id="UP000799767"/>
    </source>
</evidence>
<gene>
    <name evidence="6" type="ORF">BDY17DRAFT_323611</name>
</gene>
<dbReference type="PANTHER" id="PTHR24346:SF77">
    <property type="entry name" value="SERINE THREONINE PROTEIN KINASE"/>
    <property type="match status" value="1"/>
</dbReference>
<dbReference type="GO" id="GO:0035556">
    <property type="term" value="P:intracellular signal transduction"/>
    <property type="evidence" value="ECO:0007669"/>
    <property type="project" value="TreeGrafter"/>
</dbReference>
<evidence type="ECO:0000256" key="4">
    <source>
        <dbReference type="SAM" id="MobiDB-lite"/>
    </source>
</evidence>
<dbReference type="Gene3D" id="1.10.510.10">
    <property type="entry name" value="Transferase(Phosphotransferase) domain 1"/>
    <property type="match status" value="1"/>
</dbReference>
<dbReference type="Gene3D" id="3.30.200.20">
    <property type="entry name" value="Phosphorylase Kinase, domain 1"/>
    <property type="match status" value="1"/>
</dbReference>
<dbReference type="InterPro" id="IPR017441">
    <property type="entry name" value="Protein_kinase_ATP_BS"/>
</dbReference>
<dbReference type="CDD" id="cd14008">
    <property type="entry name" value="STKc_LKB1_CaMKK"/>
    <property type="match status" value="1"/>
</dbReference>
<feature type="domain" description="Protein kinase" evidence="5">
    <location>
        <begin position="98"/>
        <end position="398"/>
    </location>
</feature>
<keyword evidence="1 3" id="KW-0547">Nucleotide-binding</keyword>
<proteinExistence type="predicted"/>
<dbReference type="InterPro" id="IPR011009">
    <property type="entry name" value="Kinase-like_dom_sf"/>
</dbReference>
<dbReference type="SUPFAM" id="SSF56112">
    <property type="entry name" value="Protein kinase-like (PK-like)"/>
    <property type="match status" value="1"/>
</dbReference>
<accession>A0A6A6PYG8</accession>
<feature type="region of interest" description="Disordered" evidence="4">
    <location>
        <begin position="1"/>
        <end position="72"/>
    </location>
</feature>
<dbReference type="GO" id="GO:0005737">
    <property type="term" value="C:cytoplasm"/>
    <property type="evidence" value="ECO:0007669"/>
    <property type="project" value="TreeGrafter"/>
</dbReference>
<keyword evidence="6" id="KW-0418">Kinase</keyword>
<feature type="binding site" evidence="3">
    <location>
        <position position="126"/>
    </location>
    <ligand>
        <name>ATP</name>
        <dbReference type="ChEBI" id="CHEBI:30616"/>
    </ligand>
</feature>
<dbReference type="InterPro" id="IPR008271">
    <property type="entry name" value="Ser/Thr_kinase_AS"/>
</dbReference>
<dbReference type="PROSITE" id="PS00107">
    <property type="entry name" value="PROTEIN_KINASE_ATP"/>
    <property type="match status" value="1"/>
</dbReference>
<evidence type="ECO:0000256" key="1">
    <source>
        <dbReference type="ARBA" id="ARBA00022741"/>
    </source>
</evidence>
<name>A0A6A6PYG8_9PEZI</name>
<dbReference type="InterPro" id="IPR000719">
    <property type="entry name" value="Prot_kinase_dom"/>
</dbReference>
<dbReference type="GO" id="GO:0004683">
    <property type="term" value="F:calcium/calmodulin-dependent protein kinase activity"/>
    <property type="evidence" value="ECO:0007669"/>
    <property type="project" value="TreeGrafter"/>
</dbReference>
<keyword evidence="2 3" id="KW-0067">ATP-binding</keyword>
<evidence type="ECO:0000256" key="3">
    <source>
        <dbReference type="PROSITE-ProRule" id="PRU10141"/>
    </source>
</evidence>
<dbReference type="AlphaFoldDB" id="A0A6A6PYG8"/>
<keyword evidence="7" id="KW-1185">Reference proteome</keyword>
<feature type="compositionally biased region" description="Low complexity" evidence="4">
    <location>
        <begin position="797"/>
        <end position="807"/>
    </location>
</feature>
<feature type="region of interest" description="Disordered" evidence="4">
    <location>
        <begin position="138"/>
        <end position="160"/>
    </location>
</feature>
<dbReference type="GO" id="GO:0005524">
    <property type="term" value="F:ATP binding"/>
    <property type="evidence" value="ECO:0007669"/>
    <property type="project" value="UniProtKB-UniRule"/>
</dbReference>
<sequence length="832" mass="90770">MASNSAPKDSLHPSISAPEHDENASSAHGISIKLPPGASDERPPAVTHVSTPAYPSPIRHHQRTPSRSKAVKETLNAHSHYGSGDDGDGSSVHRINQYVIKQEIGRGSFGSVHLAEDHHGNEFAVKEFSKSRLRKRAQSNLLRKPNQGRRPGQIAAGLGFNSPLHRLTSSESPKDANNSLSLIKEEIAIMKKLNHNNLVSLIEVLDDPQEDSLYMVLEMCKKGVAMNVGLDERAEPYDDETCRCWFRDMILGIEYLHAQGIIHRDIKPDNCLITDDDVLKIVDFGVSEMFEKASDMATAKSAGSPAFMPPELCVARHGQISGRAADIWSMGVTLYCLRYGHIPFEKGNLLELYDSIRSDDVPMAGEKDSNFDDLMRRILQKDPEKRITMEKLREHPWVTKNGSDPLLSAEENCADIVDPPTEAEMDNAITGNMSHVLAVIGAVKKFKNLLRPTRGRSPGALLGLDSNIVAPPESIHSQSRSQETYDRRAMDATLATSGVHREVHVNDDLQKLPRGLDKVAGNGEAKVELNIDGTNGPEKHRGETKAHFKQRMETKRHQTSFSSNSDEHRRPFESRRALTFPAPDHARGQAHDPLEDTFFLNIGHDPEASAEQDDESSQPIVSESPPAVEMDIYEQAYKDEMDRIVARRGEQPSMYLTRRVEHRDDIRTLNIIKDAGQLAAKHAVATFDQAMSKGSTAGAGIGEAGRNAARAAADTLAKTTSSQGGDSTSWLEAVRSAANDGMDASRTAAQNAKEAYNKSGTMLGGLANVVTAAQAQARGEPSQDIVASPTKLEDDSTSSFPSPTKTSGQQGSDRAKANISALTSALALNKKS</sequence>
<evidence type="ECO:0000259" key="5">
    <source>
        <dbReference type="PROSITE" id="PS50011"/>
    </source>
</evidence>
<evidence type="ECO:0000256" key="2">
    <source>
        <dbReference type="ARBA" id="ARBA00022840"/>
    </source>
</evidence>
<protein>
    <submittedName>
        <fullName evidence="6">Kinase-like domain-containing protein</fullName>
    </submittedName>
</protein>
<dbReference type="EMBL" id="MU001634">
    <property type="protein sequence ID" value="KAF2484784.1"/>
    <property type="molecule type" value="Genomic_DNA"/>
</dbReference>
<dbReference type="SMART" id="SM00220">
    <property type="entry name" value="S_TKc"/>
    <property type="match status" value="1"/>
</dbReference>
<dbReference type="RefSeq" id="XP_033591353.1">
    <property type="nucleotide sequence ID" value="XM_033737047.1"/>
</dbReference>
<reference evidence="6" key="1">
    <citation type="journal article" date="2020" name="Stud. Mycol.">
        <title>101 Dothideomycetes genomes: a test case for predicting lifestyles and emergence of pathogens.</title>
        <authorList>
            <person name="Haridas S."/>
            <person name="Albert R."/>
            <person name="Binder M."/>
            <person name="Bloem J."/>
            <person name="Labutti K."/>
            <person name="Salamov A."/>
            <person name="Andreopoulos B."/>
            <person name="Baker S."/>
            <person name="Barry K."/>
            <person name="Bills G."/>
            <person name="Bluhm B."/>
            <person name="Cannon C."/>
            <person name="Castanera R."/>
            <person name="Culley D."/>
            <person name="Daum C."/>
            <person name="Ezra D."/>
            <person name="Gonzalez J."/>
            <person name="Henrissat B."/>
            <person name="Kuo A."/>
            <person name="Liang C."/>
            <person name="Lipzen A."/>
            <person name="Lutzoni F."/>
            <person name="Magnuson J."/>
            <person name="Mondo S."/>
            <person name="Nolan M."/>
            <person name="Ohm R."/>
            <person name="Pangilinan J."/>
            <person name="Park H.-J."/>
            <person name="Ramirez L."/>
            <person name="Alfaro M."/>
            <person name="Sun H."/>
            <person name="Tritt A."/>
            <person name="Yoshinaga Y."/>
            <person name="Zwiers L.-H."/>
            <person name="Turgeon B."/>
            <person name="Goodwin S."/>
            <person name="Spatafora J."/>
            <person name="Crous P."/>
            <person name="Grigoriev I."/>
        </authorList>
    </citation>
    <scope>NUCLEOTIDE SEQUENCE</scope>
    <source>
        <strain evidence="6">CBS 113389</strain>
    </source>
</reference>
<evidence type="ECO:0000313" key="6">
    <source>
        <dbReference type="EMBL" id="KAF2484784.1"/>
    </source>
</evidence>
<feature type="region of interest" description="Disordered" evidence="4">
    <location>
        <begin position="529"/>
        <end position="572"/>
    </location>
</feature>
<dbReference type="PROSITE" id="PS50011">
    <property type="entry name" value="PROTEIN_KINASE_DOM"/>
    <property type="match status" value="1"/>
</dbReference>
<feature type="compositionally biased region" description="Basic and acidic residues" evidence="4">
    <location>
        <begin position="537"/>
        <end position="556"/>
    </location>
</feature>
<dbReference type="PROSITE" id="PS00108">
    <property type="entry name" value="PROTEIN_KINASE_ST"/>
    <property type="match status" value="1"/>
</dbReference>
<feature type="region of interest" description="Disordered" evidence="4">
    <location>
        <begin position="778"/>
        <end position="817"/>
    </location>
</feature>
<dbReference type="OrthoDB" id="68483at2759"/>
<dbReference type="Pfam" id="PF00069">
    <property type="entry name" value="Pkinase"/>
    <property type="match status" value="1"/>
</dbReference>
<dbReference type="FunFam" id="3.30.200.20:FF:000447">
    <property type="entry name" value="Calcium/calmodulin dependent protein kinase"/>
    <property type="match status" value="1"/>
</dbReference>
<keyword evidence="6" id="KW-0808">Transferase</keyword>
<dbReference type="GO" id="GO:0005516">
    <property type="term" value="F:calmodulin binding"/>
    <property type="evidence" value="ECO:0007669"/>
    <property type="project" value="TreeGrafter"/>
</dbReference>
<dbReference type="GeneID" id="54478049"/>
<dbReference type="FunFam" id="1.10.510.10:FF:000995">
    <property type="entry name" value="BcCMK3, calcium/calmodulin-dependent protein kinase"/>
    <property type="match status" value="1"/>
</dbReference>
<dbReference type="PANTHER" id="PTHR24346">
    <property type="entry name" value="MAP/MICROTUBULE AFFINITY-REGULATING KINASE"/>
    <property type="match status" value="1"/>
</dbReference>
<organism evidence="6 7">
    <name type="scientific">Neohortaea acidophila</name>
    <dbReference type="NCBI Taxonomy" id="245834"/>
    <lineage>
        <taxon>Eukaryota</taxon>
        <taxon>Fungi</taxon>
        <taxon>Dikarya</taxon>
        <taxon>Ascomycota</taxon>
        <taxon>Pezizomycotina</taxon>
        <taxon>Dothideomycetes</taxon>
        <taxon>Dothideomycetidae</taxon>
        <taxon>Mycosphaerellales</taxon>
        <taxon>Teratosphaeriaceae</taxon>
        <taxon>Neohortaea</taxon>
    </lineage>
</organism>
<dbReference type="Proteomes" id="UP000799767">
    <property type="component" value="Unassembled WGS sequence"/>
</dbReference>